<evidence type="ECO:0000313" key="6">
    <source>
        <dbReference type="Proteomes" id="UP000515145"/>
    </source>
</evidence>
<keyword evidence="6" id="KW-1185">Reference proteome</keyword>
<keyword evidence="4" id="KW-0325">Glycoprotein</keyword>
<keyword evidence="3 5" id="KW-0732">Signal</keyword>
<dbReference type="RefSeq" id="XP_028261196.1">
    <property type="nucleotide sequence ID" value="XM_028405395.1"/>
</dbReference>
<protein>
    <submittedName>
        <fullName evidence="7">Uncharacterized protein LOC114435597</fullName>
    </submittedName>
</protein>
<feature type="signal peptide" evidence="5">
    <location>
        <begin position="1"/>
        <end position="19"/>
    </location>
</feature>
<dbReference type="PANTHER" id="PTHR11967:SF2">
    <property type="entry name" value="ALPHA-1-ACID GLYCOPROTEIN 1"/>
    <property type="match status" value="1"/>
</dbReference>
<dbReference type="GeneID" id="114435597"/>
<evidence type="ECO:0000313" key="7">
    <source>
        <dbReference type="RefSeq" id="XP_028261196.1"/>
    </source>
</evidence>
<name>A0A6P7I951_9TELE</name>
<evidence type="ECO:0000256" key="4">
    <source>
        <dbReference type="ARBA" id="ARBA00023180"/>
    </source>
</evidence>
<evidence type="ECO:0000256" key="5">
    <source>
        <dbReference type="SAM" id="SignalP"/>
    </source>
</evidence>
<sequence>MRTFCVAVIVLSLLSVGQPAPLTCETLMKPRDTEGPDLTGRWFFLALSAEHCIAPTLLDVLLRPSFVFDVTSMDAPNVYNSSIKITIDGHCLEQSEMFFYKDNQMFEVDSNNAALGKADVFLYSGCPDCIVVKGTDIIDTLMLISRRKVVTAAELAEFETQARCLGWSTPQVFKAEHALENCKVADDVSDEETLTIMQSIYPKMYDRVISMHDKIINCIANLVVSFFNSFF</sequence>
<feature type="chain" id="PRO_5027789184" evidence="5">
    <location>
        <begin position="20"/>
        <end position="231"/>
    </location>
</feature>
<dbReference type="Proteomes" id="UP000515145">
    <property type="component" value="Chromosome 5"/>
</dbReference>
<evidence type="ECO:0000256" key="2">
    <source>
        <dbReference type="ARBA" id="ARBA00022525"/>
    </source>
</evidence>
<keyword evidence="2" id="KW-0964">Secreted</keyword>
<dbReference type="Gene3D" id="2.40.128.20">
    <property type="match status" value="1"/>
</dbReference>
<dbReference type="AlphaFoldDB" id="A0A6P7I951"/>
<reference evidence="7" key="1">
    <citation type="submission" date="2025-08" db="UniProtKB">
        <authorList>
            <consortium name="RefSeq"/>
        </authorList>
    </citation>
    <scope>IDENTIFICATION</scope>
</reference>
<dbReference type="SUPFAM" id="SSF50814">
    <property type="entry name" value="Lipocalins"/>
    <property type="match status" value="1"/>
</dbReference>
<dbReference type="InterPro" id="IPR012674">
    <property type="entry name" value="Calycin"/>
</dbReference>
<comment type="subcellular location">
    <subcellularLocation>
        <location evidence="1">Secreted</location>
    </subcellularLocation>
</comment>
<accession>A0A6P7I951</accession>
<evidence type="ECO:0000256" key="1">
    <source>
        <dbReference type="ARBA" id="ARBA00004613"/>
    </source>
</evidence>
<dbReference type="InterPro" id="IPR022734">
    <property type="entry name" value="ApoM"/>
</dbReference>
<dbReference type="Pfam" id="PF11032">
    <property type="entry name" value="ApoM"/>
    <property type="match status" value="1"/>
</dbReference>
<organism evidence="6 7">
    <name type="scientific">Parambassis ranga</name>
    <name type="common">Indian glassy fish</name>
    <dbReference type="NCBI Taxonomy" id="210632"/>
    <lineage>
        <taxon>Eukaryota</taxon>
        <taxon>Metazoa</taxon>
        <taxon>Chordata</taxon>
        <taxon>Craniata</taxon>
        <taxon>Vertebrata</taxon>
        <taxon>Euteleostomi</taxon>
        <taxon>Actinopterygii</taxon>
        <taxon>Neopterygii</taxon>
        <taxon>Teleostei</taxon>
        <taxon>Neoteleostei</taxon>
        <taxon>Acanthomorphata</taxon>
        <taxon>Ovalentaria</taxon>
        <taxon>Ambassidae</taxon>
        <taxon>Parambassis</taxon>
    </lineage>
</organism>
<evidence type="ECO:0000256" key="3">
    <source>
        <dbReference type="ARBA" id="ARBA00022729"/>
    </source>
</evidence>
<gene>
    <name evidence="7" type="primary">LOC114435597</name>
</gene>
<dbReference type="GO" id="GO:0005576">
    <property type="term" value="C:extracellular region"/>
    <property type="evidence" value="ECO:0007669"/>
    <property type="project" value="UniProtKB-SubCell"/>
</dbReference>
<dbReference type="PANTHER" id="PTHR11967">
    <property type="entry name" value="ALPHA-1-ACID GLYCOPROTEIN"/>
    <property type="match status" value="1"/>
</dbReference>
<dbReference type="OrthoDB" id="8931017at2759"/>
<proteinExistence type="predicted"/>
<dbReference type="InParanoid" id="A0A6P7I951"/>